<evidence type="ECO:0000313" key="2">
    <source>
        <dbReference type="EMBL" id="KKL50169.1"/>
    </source>
</evidence>
<dbReference type="EMBL" id="LAZR01032696">
    <property type="protein sequence ID" value="KKL50169.1"/>
    <property type="molecule type" value="Genomic_DNA"/>
</dbReference>
<proteinExistence type="predicted"/>
<feature type="non-terminal residue" evidence="2">
    <location>
        <position position="21"/>
    </location>
</feature>
<dbReference type="AlphaFoldDB" id="A0A0F9CLX2"/>
<protein>
    <submittedName>
        <fullName evidence="2">Uncharacterized protein</fullName>
    </submittedName>
</protein>
<organism evidence="2">
    <name type="scientific">marine sediment metagenome</name>
    <dbReference type="NCBI Taxonomy" id="412755"/>
    <lineage>
        <taxon>unclassified sequences</taxon>
        <taxon>metagenomes</taxon>
        <taxon>ecological metagenomes</taxon>
    </lineage>
</organism>
<name>A0A0F9CLX2_9ZZZZ</name>
<accession>A0A0F9CLX2</accession>
<gene>
    <name evidence="2" type="ORF">LCGC14_2308160</name>
</gene>
<evidence type="ECO:0000256" key="1">
    <source>
        <dbReference type="SAM" id="MobiDB-lite"/>
    </source>
</evidence>
<comment type="caution">
    <text evidence="2">The sequence shown here is derived from an EMBL/GenBank/DDBJ whole genome shotgun (WGS) entry which is preliminary data.</text>
</comment>
<feature type="region of interest" description="Disordered" evidence="1">
    <location>
        <begin position="1"/>
        <end position="21"/>
    </location>
</feature>
<reference evidence="2" key="1">
    <citation type="journal article" date="2015" name="Nature">
        <title>Complex archaea that bridge the gap between prokaryotes and eukaryotes.</title>
        <authorList>
            <person name="Spang A."/>
            <person name="Saw J.H."/>
            <person name="Jorgensen S.L."/>
            <person name="Zaremba-Niedzwiedzka K."/>
            <person name="Martijn J."/>
            <person name="Lind A.E."/>
            <person name="van Eijk R."/>
            <person name="Schleper C."/>
            <person name="Guy L."/>
            <person name="Ettema T.J."/>
        </authorList>
    </citation>
    <scope>NUCLEOTIDE SEQUENCE</scope>
</reference>
<sequence length="21" mass="2479">MVEPEQMQDQDTNKTATENRI</sequence>
<feature type="compositionally biased region" description="Polar residues" evidence="1">
    <location>
        <begin position="7"/>
        <end position="21"/>
    </location>
</feature>